<organism evidence="4">
    <name type="scientific">Herbiconiux sp. A18JL235</name>
    <dbReference type="NCBI Taxonomy" id="3152363"/>
    <lineage>
        <taxon>Bacteria</taxon>
        <taxon>Bacillati</taxon>
        <taxon>Actinomycetota</taxon>
        <taxon>Actinomycetes</taxon>
        <taxon>Micrococcales</taxon>
        <taxon>Microbacteriaceae</taxon>
        <taxon>Herbiconiux</taxon>
    </lineage>
</organism>
<dbReference type="PANTHER" id="PTHR46333:SF2">
    <property type="entry name" value="CYTOKINESIS PROTEIN 3"/>
    <property type="match status" value="1"/>
</dbReference>
<dbReference type="GO" id="GO:0005737">
    <property type="term" value="C:cytoplasm"/>
    <property type="evidence" value="ECO:0007669"/>
    <property type="project" value="TreeGrafter"/>
</dbReference>
<evidence type="ECO:0000256" key="2">
    <source>
        <dbReference type="SAM" id="Phobius"/>
    </source>
</evidence>
<dbReference type="InterPro" id="IPR052557">
    <property type="entry name" value="CAP/Cytokinesis_protein"/>
</dbReference>
<proteinExistence type="predicted"/>
<sequence length="779" mass="83552">MAESDGGAVAGWYPDPADASIQRYWDGTRWTEHVHPAPQPAAYPPPAADSQVPGRQPAHHAPAGQPAPAQQAPAERPAKPKRRRGLVIGLVSAGVAVVAVLALVAAFIVVPGITSPQASLYTDRSAIYDYTEPMLDLERDHEFLLDVDYDLEAVNAAHMEEAGLEQGERGGPDDWAVQVFYDAALTKPAQFHAFQLDPGADISISGSETGTAFGSNAPEGGRAVMDETDPGYDSYQYGQWGLHEEYFLVTRLEKDGTPKEKPVVTRFTVKSELEVPDVTFSDPAGDGTMTLSWDPVEGAESYIIVTASDATGDQGNLSLVAEVDGTEWSSATDIYDVNDAPWVTQQNVNLKAFSYRAGSDDQQDGNPSEEYEENVGQAFDLGVIATGGGHYSPYSPHDLVRTAGSLPLEVAFYAAGDLKKWGASGYIEGIENVQTILPFTGIDGRTRSTVAYIDETGILDYGDRWIFPLRGRGTQLGEWIPVTKRSTPDPVAAAAQFNAAAEAAAPDTGLPRFEAYAPPENVDEEPLAEAPPTDYPVYGSTDFTKYLAQHMIAQTTSIDISEYVDQPGAPDPYDAAMEARYQNPYVFNVNYMGLRDGGDTLLVTYSIPTDEVKALQANLKQRVDEVVGAVTTDDMTAAQKVTALNDWLVANAEYDDEAFAEMQAQQAIPVGREAAWNATGTLLLGTGVCASYAYAFNALANAAGVETVVVSGDVYSGGAHAWNKVLIDGAWLAVDTTWNDGGDPSAYLMIPDSGFTDVAARAENDNWMIDSSIPAYATP</sequence>
<feature type="domain" description="Transglutaminase-like" evidence="3">
    <location>
        <begin position="681"/>
        <end position="738"/>
    </location>
</feature>
<dbReference type="Gene3D" id="3.10.620.30">
    <property type="match status" value="1"/>
</dbReference>
<keyword evidence="2" id="KW-1133">Transmembrane helix</keyword>
<protein>
    <submittedName>
        <fullName evidence="4">DUF2510 domain-containing protein</fullName>
    </submittedName>
</protein>
<dbReference type="AlphaFoldDB" id="A0AB39BFR6"/>
<name>A0AB39BFR6_9MICO</name>
<feature type="compositionally biased region" description="Pro residues" evidence="1">
    <location>
        <begin position="37"/>
        <end position="47"/>
    </location>
</feature>
<dbReference type="InterPro" id="IPR002931">
    <property type="entry name" value="Transglutaminase-like"/>
</dbReference>
<gene>
    <name evidence="4" type="ORF">ABFY20_18165</name>
</gene>
<keyword evidence="2" id="KW-0812">Transmembrane</keyword>
<dbReference type="Pfam" id="PF10708">
    <property type="entry name" value="DUF2510"/>
    <property type="match status" value="1"/>
</dbReference>
<dbReference type="SMART" id="SM00460">
    <property type="entry name" value="TGc"/>
    <property type="match status" value="1"/>
</dbReference>
<evidence type="ECO:0000259" key="3">
    <source>
        <dbReference type="SMART" id="SM00460"/>
    </source>
</evidence>
<feature type="compositionally biased region" description="Low complexity" evidence="1">
    <location>
        <begin position="55"/>
        <end position="75"/>
    </location>
</feature>
<feature type="transmembrane region" description="Helical" evidence="2">
    <location>
        <begin position="86"/>
        <end position="110"/>
    </location>
</feature>
<dbReference type="PANTHER" id="PTHR46333">
    <property type="entry name" value="CYTOKINESIS PROTEIN 3"/>
    <property type="match status" value="1"/>
</dbReference>
<dbReference type="InterPro" id="IPR038765">
    <property type="entry name" value="Papain-like_cys_pep_sf"/>
</dbReference>
<accession>A0AB39BFR6</accession>
<reference evidence="4" key="1">
    <citation type="submission" date="2024-05" db="EMBL/GenBank/DDBJ databases">
        <title>Herbiconiux sp. A18JL235.</title>
        <authorList>
            <person name="Zhang G."/>
        </authorList>
    </citation>
    <scope>NUCLEOTIDE SEQUENCE</scope>
    <source>
        <strain evidence="4">A18JL235</strain>
    </source>
</reference>
<dbReference type="SUPFAM" id="SSF54001">
    <property type="entry name" value="Cysteine proteinases"/>
    <property type="match status" value="1"/>
</dbReference>
<feature type="region of interest" description="Disordered" evidence="1">
    <location>
        <begin position="30"/>
        <end position="80"/>
    </location>
</feature>
<dbReference type="InterPro" id="IPR018929">
    <property type="entry name" value="DUF2510"/>
</dbReference>
<keyword evidence="2" id="KW-0472">Membrane</keyword>
<dbReference type="EMBL" id="CP162511">
    <property type="protein sequence ID" value="XDI05220.1"/>
    <property type="molecule type" value="Genomic_DNA"/>
</dbReference>
<evidence type="ECO:0000313" key="4">
    <source>
        <dbReference type="EMBL" id="XDI05220.1"/>
    </source>
</evidence>
<dbReference type="Pfam" id="PF01841">
    <property type="entry name" value="Transglut_core"/>
    <property type="match status" value="1"/>
</dbReference>
<dbReference type="RefSeq" id="WP_368497604.1">
    <property type="nucleotide sequence ID" value="NZ_CP162511.1"/>
</dbReference>
<evidence type="ECO:0000256" key="1">
    <source>
        <dbReference type="SAM" id="MobiDB-lite"/>
    </source>
</evidence>